<dbReference type="Proteomes" id="UP000593567">
    <property type="component" value="Unassembled WGS sequence"/>
</dbReference>
<proteinExistence type="predicted"/>
<reference evidence="1" key="1">
    <citation type="submission" date="2020-06" db="EMBL/GenBank/DDBJ databases">
        <title>Draft genome of Bugula neritina, a colonial animal packing powerful symbionts and potential medicines.</title>
        <authorList>
            <person name="Rayko M."/>
        </authorList>
    </citation>
    <scope>NUCLEOTIDE SEQUENCE [LARGE SCALE GENOMIC DNA]</scope>
    <source>
        <strain evidence="1">Kwan_BN1</strain>
    </source>
</reference>
<organism evidence="1 2">
    <name type="scientific">Bugula neritina</name>
    <name type="common">Brown bryozoan</name>
    <name type="synonym">Sertularia neritina</name>
    <dbReference type="NCBI Taxonomy" id="10212"/>
    <lineage>
        <taxon>Eukaryota</taxon>
        <taxon>Metazoa</taxon>
        <taxon>Spiralia</taxon>
        <taxon>Lophotrochozoa</taxon>
        <taxon>Bryozoa</taxon>
        <taxon>Gymnolaemata</taxon>
        <taxon>Cheilostomatida</taxon>
        <taxon>Flustrina</taxon>
        <taxon>Buguloidea</taxon>
        <taxon>Bugulidae</taxon>
        <taxon>Bugula</taxon>
    </lineage>
</organism>
<accession>A0A7J7JID2</accession>
<keyword evidence="2" id="KW-1185">Reference proteome</keyword>
<sequence>MALQEQRLRSADFVQCWVNSIPSGREEPSCQLSLRIVTHPPTQKAVAQLPLHAALTGWLGVAVRVLEVCLELLTHQVAHFQLKSHSRI</sequence>
<dbReference type="AlphaFoldDB" id="A0A7J7JID2"/>
<evidence type="ECO:0000313" key="1">
    <source>
        <dbReference type="EMBL" id="KAF6025583.1"/>
    </source>
</evidence>
<dbReference type="EMBL" id="VXIV02002442">
    <property type="protein sequence ID" value="KAF6025583.1"/>
    <property type="molecule type" value="Genomic_DNA"/>
</dbReference>
<comment type="caution">
    <text evidence="1">The sequence shown here is derived from an EMBL/GenBank/DDBJ whole genome shotgun (WGS) entry which is preliminary data.</text>
</comment>
<protein>
    <submittedName>
        <fullName evidence="1">Uncharacterized protein</fullName>
    </submittedName>
</protein>
<gene>
    <name evidence="1" type="ORF">EB796_016125</name>
</gene>
<evidence type="ECO:0000313" key="2">
    <source>
        <dbReference type="Proteomes" id="UP000593567"/>
    </source>
</evidence>
<name>A0A7J7JID2_BUGNE</name>